<sequence length="207" mass="22518">MIRPRPGSFVYSDNELDVMLADILAAKDEGAYGVVFGCLTQDGEVDTAACERLVQAARPLEVTYHRAFDVTSDWRRACDAVASVPGITRILTSGHARTALEGLEELEQLTTYIRQKGYKLKLLPGSGINPASLDELYHRYGLFNEAHLSSGGAVKPPIDPMLARGHLLGFGTGEMWRLDPNKLAGVRGIVDMINERDEGASYARGGP</sequence>
<dbReference type="Gene3D" id="3.20.20.380">
    <property type="entry name" value="Copper homeostasis (CutC) domain"/>
    <property type="match status" value="1"/>
</dbReference>
<dbReference type="OrthoDB" id="7392499at2759"/>
<protein>
    <recommendedName>
        <fullName evidence="2">Copper homeostasis protein cutC homolog</fullName>
    </recommendedName>
</protein>
<dbReference type="InterPro" id="IPR005627">
    <property type="entry name" value="CutC-like"/>
</dbReference>
<dbReference type="InterPro" id="IPR036822">
    <property type="entry name" value="CutC-like_dom_sf"/>
</dbReference>
<evidence type="ECO:0000313" key="4">
    <source>
        <dbReference type="Proteomes" id="UP000002748"/>
    </source>
</evidence>
<dbReference type="GO" id="GO:0005507">
    <property type="term" value="F:copper ion binding"/>
    <property type="evidence" value="ECO:0007669"/>
    <property type="project" value="TreeGrafter"/>
</dbReference>
<dbReference type="Proteomes" id="UP000002748">
    <property type="component" value="Unassembled WGS sequence"/>
</dbReference>
<name>J6ETT2_TRIAS</name>
<evidence type="ECO:0000256" key="1">
    <source>
        <dbReference type="ARBA" id="ARBA00007768"/>
    </source>
</evidence>
<dbReference type="VEuPathDB" id="FungiDB:A1Q1_03012"/>
<dbReference type="EMBL" id="ALBS01000217">
    <property type="protein sequence ID" value="EJT47974.1"/>
    <property type="molecule type" value="Genomic_DNA"/>
</dbReference>
<dbReference type="GeneID" id="25986525"/>
<proteinExistence type="inferred from homology"/>
<dbReference type="AlphaFoldDB" id="J6ETT2"/>
<dbReference type="Pfam" id="PF03932">
    <property type="entry name" value="CutC"/>
    <property type="match status" value="1"/>
</dbReference>
<reference evidence="3 4" key="1">
    <citation type="journal article" date="2012" name="Eukaryot. Cell">
        <title>Draft genome sequence of CBS 2479, the standard type strain of Trichosporon asahii.</title>
        <authorList>
            <person name="Yang R.Y."/>
            <person name="Li H.T."/>
            <person name="Zhu H."/>
            <person name="Zhou G.P."/>
            <person name="Wang M."/>
            <person name="Wang L."/>
        </authorList>
    </citation>
    <scope>NUCLEOTIDE SEQUENCE [LARGE SCALE GENOMIC DNA]</scope>
    <source>
        <strain evidence="4">ATCC 90039 / CBS 2479 / JCM 2466 / KCTC 7840 / NCYC 2677 / UAMH 7654</strain>
    </source>
</reference>
<dbReference type="PANTHER" id="PTHR12598">
    <property type="entry name" value="COPPER HOMEOSTASIS PROTEIN CUTC"/>
    <property type="match status" value="1"/>
</dbReference>
<evidence type="ECO:0000256" key="2">
    <source>
        <dbReference type="ARBA" id="ARBA00019014"/>
    </source>
</evidence>
<dbReference type="SUPFAM" id="SSF110395">
    <property type="entry name" value="CutC-like"/>
    <property type="match status" value="1"/>
</dbReference>
<dbReference type="PANTHER" id="PTHR12598:SF0">
    <property type="entry name" value="COPPER HOMEOSTASIS PROTEIN CUTC HOMOLOG"/>
    <property type="match status" value="1"/>
</dbReference>
<accession>J6ETT2</accession>
<comment type="caution">
    <text evidence="3">The sequence shown here is derived from an EMBL/GenBank/DDBJ whole genome shotgun (WGS) entry which is preliminary data.</text>
</comment>
<comment type="similarity">
    <text evidence="1">Belongs to the CutC family.</text>
</comment>
<dbReference type="HOGENOM" id="CLU_050555_3_1_1"/>
<gene>
    <name evidence="3" type="ORF">A1Q1_03012</name>
</gene>
<organism evidence="3 4">
    <name type="scientific">Trichosporon asahii var. asahii (strain ATCC 90039 / CBS 2479 / JCM 2466 / KCTC 7840 / NBRC 103889/ NCYC 2677 / UAMH 7654)</name>
    <name type="common">Yeast</name>
    <dbReference type="NCBI Taxonomy" id="1186058"/>
    <lineage>
        <taxon>Eukaryota</taxon>
        <taxon>Fungi</taxon>
        <taxon>Dikarya</taxon>
        <taxon>Basidiomycota</taxon>
        <taxon>Agaricomycotina</taxon>
        <taxon>Tremellomycetes</taxon>
        <taxon>Trichosporonales</taxon>
        <taxon>Trichosporonaceae</taxon>
        <taxon>Trichosporon</taxon>
    </lineage>
</organism>
<dbReference type="KEGG" id="tasa:A1Q1_03012"/>
<evidence type="ECO:0000313" key="3">
    <source>
        <dbReference type="EMBL" id="EJT47974.1"/>
    </source>
</evidence>
<dbReference type="RefSeq" id="XP_014179716.1">
    <property type="nucleotide sequence ID" value="XM_014324241.1"/>
</dbReference>